<feature type="compositionally biased region" description="Polar residues" evidence="1">
    <location>
        <begin position="347"/>
        <end position="359"/>
    </location>
</feature>
<dbReference type="EMBL" id="VUOB01000012">
    <property type="protein sequence ID" value="KAA2264234.1"/>
    <property type="molecule type" value="Genomic_DNA"/>
</dbReference>
<comment type="caution">
    <text evidence="2">The sequence shown here is derived from an EMBL/GenBank/DDBJ whole genome shotgun (WGS) entry which is preliminary data.</text>
</comment>
<gene>
    <name evidence="2" type="ORF">F0L68_08330</name>
</gene>
<keyword evidence="3" id="KW-1185">Reference proteome</keyword>
<reference evidence="2 3" key="1">
    <citation type="submission" date="2019-09" db="EMBL/GenBank/DDBJ databases">
        <title>Goodfellowia gen. nov., a new genus of the Pseudonocardineae related to Actinoalloteichus, containing Goodfellowia coeruleoviolacea gen. nov., comb. nov. gen. nov., comb. nov.</title>
        <authorList>
            <person name="Labeda D."/>
        </authorList>
    </citation>
    <scope>NUCLEOTIDE SEQUENCE [LARGE SCALE GENOMIC DNA]</scope>
    <source>
        <strain evidence="2 3">AN110305</strain>
    </source>
</reference>
<dbReference type="AlphaFoldDB" id="A0A5B2XMP9"/>
<proteinExistence type="predicted"/>
<reference evidence="2 3" key="2">
    <citation type="submission" date="2019-09" db="EMBL/GenBank/DDBJ databases">
        <authorList>
            <person name="Jin C."/>
        </authorList>
    </citation>
    <scope>NUCLEOTIDE SEQUENCE [LARGE SCALE GENOMIC DNA]</scope>
    <source>
        <strain evidence="2 3">AN110305</strain>
    </source>
</reference>
<name>A0A5B2XMP9_9PSEU</name>
<feature type="region of interest" description="Disordered" evidence="1">
    <location>
        <begin position="38"/>
        <end position="62"/>
    </location>
</feature>
<protein>
    <submittedName>
        <fullName evidence="2">Uncharacterized protein</fullName>
    </submittedName>
</protein>
<dbReference type="RefSeq" id="WP_149848897.1">
    <property type="nucleotide sequence ID" value="NZ_VUOB01000012.1"/>
</dbReference>
<evidence type="ECO:0000256" key="1">
    <source>
        <dbReference type="SAM" id="MobiDB-lite"/>
    </source>
</evidence>
<accession>A0A5B2XMP9</accession>
<evidence type="ECO:0000313" key="3">
    <source>
        <dbReference type="Proteomes" id="UP000323454"/>
    </source>
</evidence>
<dbReference type="OrthoDB" id="4531230at2"/>
<sequence length="378" mass="39841">MPPTRGRRVSDVGNDAGAQVRRLNGHASDARHGIQAVRHSFSPTHAPAPTHGVTQTQLGHGRANLKDHTLSHPAQRLATASGQTPEQRLAELRAGLRPTTAPHPAQRPPAHEPTLAQQLAEAKAELRPTATPQRPPYRGNAHAGWSGPPMLTGTSGGQTHYFRPGDVHSIPMVGASGQVFGMSFPSKDADPAGVVKWASQPNRTSDTTYISGQTVPKSGGGKGFQQQWQVDAPWDRPPVYSHAHANPNAFGVRVDGGTSSHVLDGQRLDYTKLSVDGAAHGQALAANGYYQALSGGDPHRPLVYMSCNSGNPVGNAAASSAAALGHGGPVYAPTGTGWRMPRPDSGTSMYGVSASQQNDGRWLPGQFTQVWPPRRPAP</sequence>
<organism evidence="2 3">
    <name type="scientific">Solihabitans fulvus</name>
    <dbReference type="NCBI Taxonomy" id="1892852"/>
    <lineage>
        <taxon>Bacteria</taxon>
        <taxon>Bacillati</taxon>
        <taxon>Actinomycetota</taxon>
        <taxon>Actinomycetes</taxon>
        <taxon>Pseudonocardiales</taxon>
        <taxon>Pseudonocardiaceae</taxon>
        <taxon>Solihabitans</taxon>
    </lineage>
</organism>
<evidence type="ECO:0000313" key="2">
    <source>
        <dbReference type="EMBL" id="KAA2264234.1"/>
    </source>
</evidence>
<dbReference type="Proteomes" id="UP000323454">
    <property type="component" value="Unassembled WGS sequence"/>
</dbReference>
<feature type="region of interest" description="Disordered" evidence="1">
    <location>
        <begin position="347"/>
        <end position="378"/>
    </location>
</feature>